<keyword evidence="8" id="KW-1185">Reference proteome</keyword>
<gene>
    <name evidence="7" type="ORF">EV421DRAFT_1776087</name>
</gene>
<dbReference type="InterPro" id="IPR018796">
    <property type="entry name" value="COA8"/>
</dbReference>
<proteinExistence type="inferred from homology"/>
<sequence>MLLKYSATSAMLGLLRSRPPPSWRLFHTSVPSRHLVGPPDPISHLRPVVYDDVPPPPPPSLLKHPYSLAEFDPEPPLGTGAYDLQWKLERQQLDDLDQNFWLDSNIRFEGGKEAVLASLPSTATAVDKEEALSEFYKQWVMQETDRTGQYTREWRARNISCITLAARVAVGRLGRMVTFWR</sequence>
<evidence type="ECO:0000313" key="8">
    <source>
        <dbReference type="Proteomes" id="UP001175226"/>
    </source>
</evidence>
<keyword evidence="3" id="KW-0999">Mitochondrion inner membrane</keyword>
<keyword evidence="5" id="KW-0496">Mitochondrion</keyword>
<evidence type="ECO:0000256" key="2">
    <source>
        <dbReference type="ARBA" id="ARBA00005453"/>
    </source>
</evidence>
<evidence type="ECO:0000256" key="5">
    <source>
        <dbReference type="ARBA" id="ARBA00023128"/>
    </source>
</evidence>
<organism evidence="7 8">
    <name type="scientific">Armillaria borealis</name>
    <dbReference type="NCBI Taxonomy" id="47425"/>
    <lineage>
        <taxon>Eukaryota</taxon>
        <taxon>Fungi</taxon>
        <taxon>Dikarya</taxon>
        <taxon>Basidiomycota</taxon>
        <taxon>Agaricomycotina</taxon>
        <taxon>Agaricomycetes</taxon>
        <taxon>Agaricomycetidae</taxon>
        <taxon>Agaricales</taxon>
        <taxon>Marasmiineae</taxon>
        <taxon>Physalacriaceae</taxon>
        <taxon>Armillaria</taxon>
    </lineage>
</organism>
<dbReference type="Pfam" id="PF10231">
    <property type="entry name" value="COA8"/>
    <property type="match status" value="1"/>
</dbReference>
<evidence type="ECO:0000256" key="6">
    <source>
        <dbReference type="ARBA" id="ARBA00023136"/>
    </source>
</evidence>
<dbReference type="AlphaFoldDB" id="A0AA39JY73"/>
<dbReference type="PANTHER" id="PTHR31107">
    <property type="entry name" value="APOPTOGENIC PROTEIN 1, MITOCHONDRIAL"/>
    <property type="match status" value="1"/>
</dbReference>
<comment type="similarity">
    <text evidence="2">Belongs to the COA8 family.</text>
</comment>
<evidence type="ECO:0000256" key="4">
    <source>
        <dbReference type="ARBA" id="ARBA00022946"/>
    </source>
</evidence>
<name>A0AA39JY73_9AGAR</name>
<accession>A0AA39JY73</accession>
<evidence type="ECO:0000256" key="3">
    <source>
        <dbReference type="ARBA" id="ARBA00022792"/>
    </source>
</evidence>
<dbReference type="PANTHER" id="PTHR31107:SF2">
    <property type="entry name" value="CYTOCHROME C OXIDASE ASSEMBLY FACTOR 8"/>
    <property type="match status" value="1"/>
</dbReference>
<reference evidence="7" key="1">
    <citation type="submission" date="2023-06" db="EMBL/GenBank/DDBJ databases">
        <authorList>
            <consortium name="Lawrence Berkeley National Laboratory"/>
            <person name="Ahrendt S."/>
            <person name="Sahu N."/>
            <person name="Indic B."/>
            <person name="Wong-Bajracharya J."/>
            <person name="Merenyi Z."/>
            <person name="Ke H.-M."/>
            <person name="Monk M."/>
            <person name="Kocsube S."/>
            <person name="Drula E."/>
            <person name="Lipzen A."/>
            <person name="Balint B."/>
            <person name="Henrissat B."/>
            <person name="Andreopoulos B."/>
            <person name="Martin F.M."/>
            <person name="Harder C.B."/>
            <person name="Rigling D."/>
            <person name="Ford K.L."/>
            <person name="Foster G.D."/>
            <person name="Pangilinan J."/>
            <person name="Papanicolaou A."/>
            <person name="Barry K."/>
            <person name="LaButti K."/>
            <person name="Viragh M."/>
            <person name="Koriabine M."/>
            <person name="Yan M."/>
            <person name="Riley R."/>
            <person name="Champramary S."/>
            <person name="Plett K.L."/>
            <person name="Tsai I.J."/>
            <person name="Slot J."/>
            <person name="Sipos G."/>
            <person name="Plett J."/>
            <person name="Nagy L.G."/>
            <person name="Grigoriev I.V."/>
        </authorList>
    </citation>
    <scope>NUCLEOTIDE SEQUENCE</scope>
    <source>
        <strain evidence="7">FPL87.14</strain>
    </source>
</reference>
<comment type="subcellular location">
    <subcellularLocation>
        <location evidence="1">Mitochondrion inner membrane</location>
        <topology evidence="1">Peripheral membrane protein</topology>
        <orientation evidence="1">Matrix side</orientation>
    </subcellularLocation>
</comment>
<evidence type="ECO:0000256" key="1">
    <source>
        <dbReference type="ARBA" id="ARBA00004443"/>
    </source>
</evidence>
<dbReference type="GO" id="GO:0005743">
    <property type="term" value="C:mitochondrial inner membrane"/>
    <property type="evidence" value="ECO:0007669"/>
    <property type="project" value="UniProtKB-SubCell"/>
</dbReference>
<dbReference type="GO" id="GO:0097193">
    <property type="term" value="P:intrinsic apoptotic signaling pathway"/>
    <property type="evidence" value="ECO:0007669"/>
    <property type="project" value="InterPro"/>
</dbReference>
<evidence type="ECO:0000313" key="7">
    <source>
        <dbReference type="EMBL" id="KAK0450923.1"/>
    </source>
</evidence>
<dbReference type="EMBL" id="JAUEPT010000006">
    <property type="protein sequence ID" value="KAK0450923.1"/>
    <property type="molecule type" value="Genomic_DNA"/>
</dbReference>
<dbReference type="Proteomes" id="UP001175226">
    <property type="component" value="Unassembled WGS sequence"/>
</dbReference>
<keyword evidence="4" id="KW-0809">Transit peptide</keyword>
<keyword evidence="6" id="KW-0472">Membrane</keyword>
<protein>
    <submittedName>
        <fullName evidence="7">Uncharacterized protein</fullName>
    </submittedName>
</protein>
<comment type="caution">
    <text evidence="7">The sequence shown here is derived from an EMBL/GenBank/DDBJ whole genome shotgun (WGS) entry which is preliminary data.</text>
</comment>